<dbReference type="OrthoDB" id="214253at2"/>
<organism evidence="11 12">
    <name type="scientific">Hymenobacter roseosalivarius DSM 11622</name>
    <dbReference type="NCBI Taxonomy" id="645990"/>
    <lineage>
        <taxon>Bacteria</taxon>
        <taxon>Pseudomonadati</taxon>
        <taxon>Bacteroidota</taxon>
        <taxon>Cytophagia</taxon>
        <taxon>Cytophagales</taxon>
        <taxon>Hymenobacteraceae</taxon>
        <taxon>Hymenobacter</taxon>
    </lineage>
</organism>
<dbReference type="GO" id="GO:0008168">
    <property type="term" value="F:methyltransferase activity"/>
    <property type="evidence" value="ECO:0007669"/>
    <property type="project" value="UniProtKB-KW"/>
</dbReference>
<dbReference type="GO" id="GO:0032259">
    <property type="term" value="P:methylation"/>
    <property type="evidence" value="ECO:0007669"/>
    <property type="project" value="UniProtKB-KW"/>
</dbReference>
<dbReference type="RefSeq" id="WP_084444064.1">
    <property type="nucleotide sequence ID" value="NZ_FWWW01000048.1"/>
</dbReference>
<evidence type="ECO:0000256" key="5">
    <source>
        <dbReference type="ARBA" id="ARBA00022691"/>
    </source>
</evidence>
<dbReference type="PANTHER" id="PTHR13847:SF283">
    <property type="entry name" value="TRNA 5-METHYLAMINOMETHYL-2-THIOURIDINE BIOSYNTHESIS BIFUNCTIONAL PROTEIN MNMC"/>
    <property type="match status" value="1"/>
</dbReference>
<sequence length="366" mass="40324">MTPYDYLILGHGLAGATLAYELRQRGHAVLVLDEPRPDSASNVAAGLMNPVTGQRFALTWLADELLPAAAVFYRKLEAEFKQQFFFETPILKLFSSVKEQNAILARSADQPWGAFVEKISTDLPLIPGVKTGLGGIFIRRCGYVAVREMLAALAAAGLQNGWLRHETFTWNELVVDPAGVTYKGAIQARHLVCCEGAAAMRNPYFSWLPIIATQGEVLDVQCQGLSMEQVLNKGGYVVPLGAGQFRVGATYRWPPFPFPLGITEEARTELRQRFAEMSDQPFQVVDQRAGIRPAVRDRKPLLGRHPAWPVLSIFNGFGSKGVMLAPRLATHFANVLEGTEALWPEVNISRYHSLYISVPTEVGVSS</sequence>
<dbReference type="Gene3D" id="3.30.9.10">
    <property type="entry name" value="D-Amino Acid Oxidase, subunit A, domain 2"/>
    <property type="match status" value="1"/>
</dbReference>
<keyword evidence="8" id="KW-0560">Oxidoreductase</keyword>
<dbReference type="PANTHER" id="PTHR13847">
    <property type="entry name" value="SARCOSINE DEHYDROGENASE-RELATED"/>
    <property type="match status" value="1"/>
</dbReference>
<evidence type="ECO:0000256" key="2">
    <source>
        <dbReference type="ARBA" id="ARBA00022603"/>
    </source>
</evidence>
<keyword evidence="7" id="KW-0274">FAD</keyword>
<evidence type="ECO:0000313" key="11">
    <source>
        <dbReference type="EMBL" id="SMB87406.1"/>
    </source>
</evidence>
<reference evidence="11 12" key="1">
    <citation type="submission" date="2017-04" db="EMBL/GenBank/DDBJ databases">
        <authorList>
            <person name="Afonso C.L."/>
            <person name="Miller P.J."/>
            <person name="Scott M.A."/>
            <person name="Spackman E."/>
            <person name="Goraichik I."/>
            <person name="Dimitrov K.M."/>
            <person name="Suarez D.L."/>
            <person name="Swayne D.E."/>
        </authorList>
    </citation>
    <scope>NUCLEOTIDE SEQUENCE [LARGE SCALE GENOMIC DNA]</scope>
    <source>
        <strain evidence="11 12">DSM 11622</strain>
    </source>
</reference>
<feature type="domain" description="FAD dependent oxidoreductase" evidence="10">
    <location>
        <begin position="5"/>
        <end position="333"/>
    </location>
</feature>
<accession>A0A1W1V294</accession>
<gene>
    <name evidence="11" type="ORF">SAMN00120144_1341</name>
</gene>
<keyword evidence="4" id="KW-0808">Transferase</keyword>
<evidence type="ECO:0000313" key="12">
    <source>
        <dbReference type="Proteomes" id="UP000192266"/>
    </source>
</evidence>
<dbReference type="GO" id="GO:0008033">
    <property type="term" value="P:tRNA processing"/>
    <property type="evidence" value="ECO:0007669"/>
    <property type="project" value="UniProtKB-KW"/>
</dbReference>
<evidence type="ECO:0000256" key="3">
    <source>
        <dbReference type="ARBA" id="ARBA00022630"/>
    </source>
</evidence>
<dbReference type="Pfam" id="PF01266">
    <property type="entry name" value="DAO"/>
    <property type="match status" value="1"/>
</dbReference>
<keyword evidence="3" id="KW-0285">Flavoprotein</keyword>
<dbReference type="GO" id="GO:0005737">
    <property type="term" value="C:cytoplasm"/>
    <property type="evidence" value="ECO:0007669"/>
    <property type="project" value="TreeGrafter"/>
</dbReference>
<evidence type="ECO:0000256" key="6">
    <source>
        <dbReference type="ARBA" id="ARBA00022694"/>
    </source>
</evidence>
<proteinExistence type="predicted"/>
<dbReference type="EMBL" id="FWWW01000048">
    <property type="protein sequence ID" value="SMB87406.1"/>
    <property type="molecule type" value="Genomic_DNA"/>
</dbReference>
<evidence type="ECO:0000259" key="10">
    <source>
        <dbReference type="Pfam" id="PF01266"/>
    </source>
</evidence>
<protein>
    <submittedName>
        <fullName evidence="11">FAD dependent oxidoreductase</fullName>
    </submittedName>
</protein>
<evidence type="ECO:0000256" key="9">
    <source>
        <dbReference type="ARBA" id="ARBA00023268"/>
    </source>
</evidence>
<dbReference type="InterPro" id="IPR006076">
    <property type="entry name" value="FAD-dep_OxRdtase"/>
</dbReference>
<dbReference type="SUPFAM" id="SSF51905">
    <property type="entry name" value="FAD/NAD(P)-binding domain"/>
    <property type="match status" value="1"/>
</dbReference>
<keyword evidence="2" id="KW-0489">Methyltransferase</keyword>
<keyword evidence="5" id="KW-0949">S-adenosyl-L-methionine</keyword>
<dbReference type="AlphaFoldDB" id="A0A1W1V294"/>
<keyword evidence="6" id="KW-0819">tRNA processing</keyword>
<evidence type="ECO:0000256" key="4">
    <source>
        <dbReference type="ARBA" id="ARBA00022679"/>
    </source>
</evidence>
<keyword evidence="1" id="KW-0963">Cytoplasm</keyword>
<evidence type="ECO:0000256" key="1">
    <source>
        <dbReference type="ARBA" id="ARBA00022490"/>
    </source>
</evidence>
<keyword evidence="9" id="KW-0511">Multifunctional enzyme</keyword>
<dbReference type="GO" id="GO:0016491">
    <property type="term" value="F:oxidoreductase activity"/>
    <property type="evidence" value="ECO:0007669"/>
    <property type="project" value="UniProtKB-KW"/>
</dbReference>
<dbReference type="STRING" id="645990.SAMN00120144_1341"/>
<dbReference type="InterPro" id="IPR036188">
    <property type="entry name" value="FAD/NAD-bd_sf"/>
</dbReference>
<dbReference type="Gene3D" id="3.50.50.60">
    <property type="entry name" value="FAD/NAD(P)-binding domain"/>
    <property type="match status" value="1"/>
</dbReference>
<evidence type="ECO:0000256" key="7">
    <source>
        <dbReference type="ARBA" id="ARBA00022827"/>
    </source>
</evidence>
<keyword evidence="12" id="KW-1185">Reference proteome</keyword>
<evidence type="ECO:0000256" key="8">
    <source>
        <dbReference type="ARBA" id="ARBA00023002"/>
    </source>
</evidence>
<name>A0A1W1V294_9BACT</name>
<dbReference type="Proteomes" id="UP000192266">
    <property type="component" value="Unassembled WGS sequence"/>
</dbReference>